<dbReference type="RefSeq" id="WP_218284395.1">
    <property type="nucleotide sequence ID" value="NZ_CP076448.1"/>
</dbReference>
<evidence type="ECO:0000256" key="1">
    <source>
        <dbReference type="ARBA" id="ARBA00005700"/>
    </source>
</evidence>
<dbReference type="GO" id="GO:0005524">
    <property type="term" value="F:ATP binding"/>
    <property type="evidence" value="ECO:0007669"/>
    <property type="project" value="UniProtKB-KW"/>
</dbReference>
<evidence type="ECO:0000256" key="3">
    <source>
        <dbReference type="ARBA" id="ARBA00022679"/>
    </source>
</evidence>
<keyword evidence="9" id="KW-0067">ATP-binding</keyword>
<name>A0A975TZT5_9PROT</name>
<keyword evidence="3" id="KW-0808">Transferase</keyword>
<evidence type="ECO:0000259" key="12">
    <source>
        <dbReference type="PROSITE" id="PS50887"/>
    </source>
</evidence>
<organism evidence="13 14">
    <name type="scientific">Elioraea tepida</name>
    <dbReference type="NCBI Taxonomy" id="2843330"/>
    <lineage>
        <taxon>Bacteria</taxon>
        <taxon>Pseudomonadati</taxon>
        <taxon>Pseudomonadota</taxon>
        <taxon>Alphaproteobacteria</taxon>
        <taxon>Acetobacterales</taxon>
        <taxon>Elioraeaceae</taxon>
        <taxon>Elioraea</taxon>
    </lineage>
</organism>
<keyword evidence="11" id="KW-0175">Coiled coil</keyword>
<dbReference type="InterPro" id="IPR054767">
    <property type="entry name" value="Cas10-Cmr2_palm2"/>
</dbReference>
<dbReference type="Proteomes" id="UP000694001">
    <property type="component" value="Chromosome"/>
</dbReference>
<evidence type="ECO:0000313" key="14">
    <source>
        <dbReference type="Proteomes" id="UP000694001"/>
    </source>
</evidence>
<dbReference type="InterPro" id="IPR052117">
    <property type="entry name" value="Cas10/Csm1_subtype-III-A"/>
</dbReference>
<evidence type="ECO:0000256" key="2">
    <source>
        <dbReference type="ARBA" id="ARBA00014333"/>
    </source>
</evidence>
<evidence type="ECO:0000256" key="10">
    <source>
        <dbReference type="ARBA" id="ARBA00032922"/>
    </source>
</evidence>
<keyword evidence="4" id="KW-0540">Nuclease</keyword>
<dbReference type="InterPro" id="IPR013408">
    <property type="entry name" value="Cas10/Csm1"/>
</dbReference>
<evidence type="ECO:0000256" key="11">
    <source>
        <dbReference type="SAM" id="Coils"/>
    </source>
</evidence>
<keyword evidence="14" id="KW-1185">Reference proteome</keyword>
<evidence type="ECO:0000256" key="8">
    <source>
        <dbReference type="ARBA" id="ARBA00022839"/>
    </source>
</evidence>
<protein>
    <recommendedName>
        <fullName evidence="2">CRISPR system single-strand-specific deoxyribonuclease Cas10/Csm1 (subtype III-A)</fullName>
    </recommendedName>
    <alternativeName>
        <fullName evidence="10">Cyclic oligoadenylate synthase</fullName>
    </alternativeName>
</protein>
<dbReference type="NCBIfam" id="TIGR02578">
    <property type="entry name" value="cas_TM1811_Csm1"/>
    <property type="match status" value="1"/>
</dbReference>
<comment type="similarity">
    <text evidence="1">Belongs to the CRISPR-associated Cas10/Csm1 family.</text>
</comment>
<keyword evidence="7" id="KW-0378">Hydrolase</keyword>
<dbReference type="InterPro" id="IPR000160">
    <property type="entry name" value="GGDEF_dom"/>
</dbReference>
<dbReference type="GO" id="GO:0004519">
    <property type="term" value="F:endonuclease activity"/>
    <property type="evidence" value="ECO:0007669"/>
    <property type="project" value="UniProtKB-KW"/>
</dbReference>
<keyword evidence="5" id="KW-0547">Nucleotide-binding</keyword>
<keyword evidence="8" id="KW-0269">Exonuclease</keyword>
<evidence type="ECO:0000256" key="9">
    <source>
        <dbReference type="ARBA" id="ARBA00022840"/>
    </source>
</evidence>
<evidence type="ECO:0000256" key="7">
    <source>
        <dbReference type="ARBA" id="ARBA00022801"/>
    </source>
</evidence>
<gene>
    <name evidence="13" type="primary">cas10</name>
    <name evidence="13" type="ORF">KO353_09350</name>
</gene>
<dbReference type="Pfam" id="PF18211">
    <property type="entry name" value="Csm1_B"/>
    <property type="match status" value="1"/>
</dbReference>
<dbReference type="KEGG" id="elio:KO353_09350"/>
<evidence type="ECO:0000313" key="13">
    <source>
        <dbReference type="EMBL" id="QXM23534.1"/>
    </source>
</evidence>
<dbReference type="PROSITE" id="PS50887">
    <property type="entry name" value="GGDEF"/>
    <property type="match status" value="1"/>
</dbReference>
<dbReference type="PANTHER" id="PTHR36528">
    <property type="entry name" value="CRISPR SYSTEM SINGLE-STRAND-SPECIFIC DEOXYRIBONUCLEASE CAS10/CSM1 (SUBTYPE III-A)"/>
    <property type="match status" value="1"/>
</dbReference>
<reference evidence="13" key="1">
    <citation type="submission" date="2021-06" db="EMBL/GenBank/DDBJ databases">
        <title>Elioraea tepida, sp. nov., a moderately thermophilic aerobic anoxygenic phototrophic bacterium isolated from an alkaline siliceous hot spring mat community in Yellowstone National Park, WY, USA.</title>
        <authorList>
            <person name="Saini M.K."/>
            <person name="Yoshida S."/>
            <person name="Sebastian A."/>
            <person name="Hirose S."/>
            <person name="Hara E."/>
            <person name="Tamaki H."/>
            <person name="Soulier N.T."/>
            <person name="Albert I."/>
            <person name="Hanada S."/>
            <person name="Bryant D.A."/>
            <person name="Tank M."/>
        </authorList>
    </citation>
    <scope>NUCLEOTIDE SEQUENCE</scope>
    <source>
        <strain evidence="13">MS-P2</strain>
    </source>
</reference>
<keyword evidence="6" id="KW-0255">Endonuclease</keyword>
<dbReference type="GO" id="GO:0004527">
    <property type="term" value="F:exonuclease activity"/>
    <property type="evidence" value="ECO:0007669"/>
    <property type="project" value="UniProtKB-KW"/>
</dbReference>
<evidence type="ECO:0000256" key="6">
    <source>
        <dbReference type="ARBA" id="ARBA00022759"/>
    </source>
</evidence>
<proteinExistence type="inferred from homology"/>
<sequence>MTARPLTPREAALAGLLHDLGKLAQRAHPDETALRDAYRGQDFQGLEAALLPSGEHGRYTHRHALWTDFFFETVPAHWPDGLDLERLRGAAIRHHKPACAEDWIVAEADRLASGLERKKRDEEAEAAATGRAGFREAELVALVPRLDLGLGAPPAQAFRHAAEPLTAASLLPTSPQPGGQAERLRRLWDAWCEGWQGFALREGLPAYRFEQSLIALSERLLWAVPSSTVDQPDVSLHDHALAVAAIGSALAAFHAAAGDWAEASIRNRRQPKFRLVALDLSGIQSALFRLAGSSGAARVLRARSFLIAELVASAVQAVRERLGAPAASVLISAGGKAELLVAATADLEARLEDARAELDRWMIAHWQGDLALNLAASEPFPATVFEERGRGFPAVRAGLAARLEEAKHRPFQGWRSGGPDFVGTGVIAAPFGADGACVTCGVRPAVVQTALDGASRCVVCDAAYRFGQRLPKVQGFALVDHAAMDGEDAAAETVPMPFGFALVPWLARGAEAKRTVTFDVKGDAGSALPRPKAYVPLIDDPEAPRYRALGLDARGTLEAPPEAGDLMTFAHIAAEALEEDEHGGFRGRALLGILKADVDRLGQIFTRGLGEDRSPARTAQLSRLIDGYFARRLPALLERAFPATYTVYAGGDDLLLVTPWRHALPLALELREDFSAFAGGNPNLSLSAGIAFVHPQHPIALAAAEAEEMLEGAKDAGRNRLGLFGRALSWAEAKATLVLAEALDSALRDESLPPTFLHRMRGFAAMRDRVGTDSERSGDRAWAARWGYQRARFLDRAKREAREELAQLLDRAVPPPGVAVEADTEIAMTIALWRNR</sequence>
<accession>A0A975TZT5</accession>
<evidence type="ECO:0000256" key="5">
    <source>
        <dbReference type="ARBA" id="ARBA00022741"/>
    </source>
</evidence>
<dbReference type="GO" id="GO:0016740">
    <property type="term" value="F:transferase activity"/>
    <property type="evidence" value="ECO:0007669"/>
    <property type="project" value="UniProtKB-KW"/>
</dbReference>
<feature type="domain" description="GGDEF" evidence="12">
    <location>
        <begin position="589"/>
        <end position="726"/>
    </location>
</feature>
<dbReference type="EMBL" id="CP076448">
    <property type="protein sequence ID" value="QXM23534.1"/>
    <property type="molecule type" value="Genomic_DNA"/>
</dbReference>
<dbReference type="Pfam" id="PF22335">
    <property type="entry name" value="Cas10-Cmr2_palm2"/>
    <property type="match status" value="1"/>
</dbReference>
<feature type="coiled-coil region" evidence="11">
    <location>
        <begin position="337"/>
        <end position="364"/>
    </location>
</feature>
<dbReference type="PANTHER" id="PTHR36528:SF1">
    <property type="entry name" value="CRISPR SYSTEM SINGLE-STRAND-SPECIFIC DEOXYRIBONUCLEASE CAS10_CSM1 (SUBTYPE III-A)"/>
    <property type="match status" value="1"/>
</dbReference>
<dbReference type="InterPro" id="IPR041062">
    <property type="entry name" value="Csm1_B"/>
</dbReference>
<dbReference type="AlphaFoldDB" id="A0A975TZT5"/>
<evidence type="ECO:0000256" key="4">
    <source>
        <dbReference type="ARBA" id="ARBA00022722"/>
    </source>
</evidence>